<dbReference type="Gene3D" id="2.120.10.30">
    <property type="entry name" value="TolB, C-terminal domain"/>
    <property type="match status" value="1"/>
</dbReference>
<reference evidence="2 3" key="1">
    <citation type="submission" date="2016-09" db="EMBL/GenBank/DDBJ databases">
        <title>Genome-resolved meta-omics ties microbial dynamics to process performance in biotechnology for thiocyanate degradation.</title>
        <authorList>
            <person name="Kantor R.S."/>
            <person name="Huddy R.J."/>
            <person name="Iyer R."/>
            <person name="Thomas B.C."/>
            <person name="Brown C.T."/>
            <person name="Anantharaman K."/>
            <person name="Tringe S."/>
            <person name="Hettich R.L."/>
            <person name="Harrison S.T."/>
            <person name="Banfield J.F."/>
        </authorList>
    </citation>
    <scope>NUCLEOTIDE SEQUENCE [LARGE SCALE GENOMIC DNA]</scope>
    <source>
        <strain evidence="2">59-99</strain>
    </source>
</reference>
<dbReference type="Pfam" id="PF07676">
    <property type="entry name" value="PD40"/>
    <property type="match status" value="3"/>
</dbReference>
<name>A0A1M3KXG5_9BACT</name>
<dbReference type="SUPFAM" id="SSF82171">
    <property type="entry name" value="DPP6 N-terminal domain-like"/>
    <property type="match status" value="1"/>
</dbReference>
<dbReference type="AlphaFoldDB" id="A0A1M3KXG5"/>
<accession>A0A1M3KXG5</accession>
<protein>
    <submittedName>
        <fullName evidence="2">Uncharacterized protein</fullName>
    </submittedName>
</protein>
<dbReference type="STRING" id="1895771.BGO89_11180"/>
<evidence type="ECO:0000256" key="1">
    <source>
        <dbReference type="SAM" id="SignalP"/>
    </source>
</evidence>
<dbReference type="InterPro" id="IPR011042">
    <property type="entry name" value="6-blade_b-propeller_TolB-like"/>
</dbReference>
<feature type="signal peptide" evidence="1">
    <location>
        <begin position="1"/>
        <end position="19"/>
    </location>
</feature>
<dbReference type="InterPro" id="IPR011659">
    <property type="entry name" value="WD40"/>
</dbReference>
<evidence type="ECO:0000313" key="2">
    <source>
        <dbReference type="EMBL" id="OJX57065.1"/>
    </source>
</evidence>
<comment type="caution">
    <text evidence="2">The sequence shown here is derived from an EMBL/GenBank/DDBJ whole genome shotgun (WGS) entry which is preliminary data.</text>
</comment>
<gene>
    <name evidence="2" type="ORF">BGO89_11180</name>
</gene>
<evidence type="ECO:0000313" key="3">
    <source>
        <dbReference type="Proteomes" id="UP000184233"/>
    </source>
</evidence>
<dbReference type="Proteomes" id="UP000184233">
    <property type="component" value="Unassembled WGS sequence"/>
</dbReference>
<dbReference type="EMBL" id="MKVH01000024">
    <property type="protein sequence ID" value="OJX57065.1"/>
    <property type="molecule type" value="Genomic_DNA"/>
</dbReference>
<feature type="chain" id="PRO_5013177445" evidence="1">
    <location>
        <begin position="20"/>
        <end position="296"/>
    </location>
</feature>
<keyword evidence="1" id="KW-0732">Signal</keyword>
<sequence>MIVRSIMVCISIFASFCVAKGQAMYDAEDLMNKYALPVLWVGVNSAADDYAPSFDPVHGRLCFSSERTEWATVYSCDPPRALDVYVDVVPVAGTFNQIGQHRAFVSFADNGEGVGAAFLMHSRRSYMGIVNILRDGGQVNCGRALDVCNGEFFSSHPAISPDGTRLVFSSDRGVSRGLDLWMSERTVDRDWTEPVLVNNVVNSEGNEITPVFLSNDSLLYASNGYGGKGGYDIFLSVFRDGMWQEPEPLEWLNSEFDDSDCARLPDGTIVFASNRPGGTGGLDLYVSRRRVQAARQ</sequence>
<organism evidence="2 3">
    <name type="scientific">Candidatus Kapaibacterium thiocyanatum</name>
    <dbReference type="NCBI Taxonomy" id="1895771"/>
    <lineage>
        <taxon>Bacteria</taxon>
        <taxon>Pseudomonadati</taxon>
        <taxon>Candidatus Kapaibacteriota</taxon>
        <taxon>Candidatus Kapaibacteriia</taxon>
        <taxon>Candidatus Kapaibacteriales</taxon>
        <taxon>Candidatus Kapaibacteriaceae</taxon>
        <taxon>Candidatus Kapaibacterium</taxon>
    </lineage>
</organism>
<proteinExistence type="predicted"/>